<dbReference type="Pfam" id="PF04203">
    <property type="entry name" value="Sortase"/>
    <property type="match status" value="1"/>
</dbReference>
<dbReference type="Gene3D" id="2.40.260.10">
    <property type="entry name" value="Sortase"/>
    <property type="match status" value="1"/>
</dbReference>
<dbReference type="EMBL" id="JAGGJV010000009">
    <property type="protein sequence ID" value="MBP1861045.1"/>
    <property type="molecule type" value="Genomic_DNA"/>
</dbReference>
<evidence type="ECO:0000313" key="3">
    <source>
        <dbReference type="EMBL" id="MBP1861045.1"/>
    </source>
</evidence>
<dbReference type="SUPFAM" id="SSF63817">
    <property type="entry name" value="Sortase"/>
    <property type="match status" value="1"/>
</dbReference>
<dbReference type="GO" id="GO:0016787">
    <property type="term" value="F:hydrolase activity"/>
    <property type="evidence" value="ECO:0007669"/>
    <property type="project" value="UniProtKB-KW"/>
</dbReference>
<evidence type="ECO:0000313" key="4">
    <source>
        <dbReference type="Proteomes" id="UP000823786"/>
    </source>
</evidence>
<accession>A0ABS4ESV9</accession>
<dbReference type="InterPro" id="IPR041999">
    <property type="entry name" value="Sortase_D_1"/>
</dbReference>
<dbReference type="InterPro" id="IPR022445">
    <property type="entry name" value="Sortase_proteobact_type"/>
</dbReference>
<dbReference type="RefSeq" id="WP_209855036.1">
    <property type="nucleotide sequence ID" value="NZ_JAGGJV010000009.1"/>
</dbReference>
<evidence type="ECO:0000256" key="1">
    <source>
        <dbReference type="ARBA" id="ARBA00022801"/>
    </source>
</evidence>
<keyword evidence="1 3" id="KW-0378">Hydrolase</keyword>
<keyword evidence="2" id="KW-0472">Membrane</keyword>
<feature type="transmembrane region" description="Helical" evidence="2">
    <location>
        <begin position="25"/>
        <end position="45"/>
    </location>
</feature>
<dbReference type="InterPro" id="IPR005754">
    <property type="entry name" value="Sortase"/>
</dbReference>
<keyword evidence="2" id="KW-1133">Transmembrane helix</keyword>
<dbReference type="Proteomes" id="UP000823786">
    <property type="component" value="Unassembled WGS sequence"/>
</dbReference>
<protein>
    <submittedName>
        <fullName evidence="3">Sortase A</fullName>
        <ecNumber evidence="3">3.4.22.70</ecNumber>
    </submittedName>
</protein>
<keyword evidence="4" id="KW-1185">Reference proteome</keyword>
<dbReference type="InterPro" id="IPR023365">
    <property type="entry name" value="Sortase_dom-sf"/>
</dbReference>
<name>A0ABS4ESV9_9HYPH</name>
<reference evidence="3 4" key="1">
    <citation type="submission" date="2021-03" db="EMBL/GenBank/DDBJ databases">
        <title>Genomic Encyclopedia of Type Strains, Phase IV (KMG-IV): sequencing the most valuable type-strain genomes for metagenomic binning, comparative biology and taxonomic classification.</title>
        <authorList>
            <person name="Goeker M."/>
        </authorList>
    </citation>
    <scope>NUCLEOTIDE SEQUENCE [LARGE SCALE GENOMIC DNA]</scope>
    <source>
        <strain evidence="3 4">DSM 26427</strain>
    </source>
</reference>
<dbReference type="EC" id="3.4.22.70" evidence="3"/>
<dbReference type="NCBIfam" id="TIGR03784">
    <property type="entry name" value="marine_sortase"/>
    <property type="match status" value="1"/>
</dbReference>
<comment type="caution">
    <text evidence="3">The sequence shown here is derived from an EMBL/GenBank/DDBJ whole genome shotgun (WGS) entry which is preliminary data.</text>
</comment>
<organism evidence="3 4">
    <name type="scientific">Rhizobium herbae</name>
    <dbReference type="NCBI Taxonomy" id="508661"/>
    <lineage>
        <taxon>Bacteria</taxon>
        <taxon>Pseudomonadati</taxon>
        <taxon>Pseudomonadota</taxon>
        <taxon>Alphaproteobacteria</taxon>
        <taxon>Hyphomicrobiales</taxon>
        <taxon>Rhizobiaceae</taxon>
        <taxon>Rhizobium/Agrobacterium group</taxon>
        <taxon>Rhizobium</taxon>
    </lineage>
</organism>
<sequence>MSDKRSNDGNHTDEGRAGFLARLNALETVVLAGILLVALAGLMLVGKGFYMKAKAEVSQVLLKRSFEAQLQGDADVKPWPWADFSTEAEIAAPRIGKTAVVLSGASGEALAFGPARLANTPAPGELGTSVIAAHRDTHFRWLKDVKPGDLLLVTRKDGTNLTFRAGTSRIARWDESGINADAPGRNLALATCWPFDATEQGPLRYIVNAELVPDAGQSKLSALDKPVQLPVKSF</sequence>
<gene>
    <name evidence="3" type="ORF">J2Z75_004573</name>
</gene>
<keyword evidence="2" id="KW-0812">Transmembrane</keyword>
<proteinExistence type="predicted"/>
<evidence type="ECO:0000256" key="2">
    <source>
        <dbReference type="SAM" id="Phobius"/>
    </source>
</evidence>
<dbReference type="CDD" id="cd05828">
    <property type="entry name" value="Sortase_D_1"/>
    <property type="match status" value="1"/>
</dbReference>